<dbReference type="AlphaFoldDB" id="A0A9P8QB97"/>
<organism evidence="1 2">
    <name type="scientific">Wickerhamomyces pijperi</name>
    <name type="common">Yeast</name>
    <name type="synonym">Pichia pijperi</name>
    <dbReference type="NCBI Taxonomy" id="599730"/>
    <lineage>
        <taxon>Eukaryota</taxon>
        <taxon>Fungi</taxon>
        <taxon>Dikarya</taxon>
        <taxon>Ascomycota</taxon>
        <taxon>Saccharomycotina</taxon>
        <taxon>Saccharomycetes</taxon>
        <taxon>Phaffomycetales</taxon>
        <taxon>Wickerhamomycetaceae</taxon>
        <taxon>Wickerhamomyces</taxon>
    </lineage>
</organism>
<evidence type="ECO:0000313" key="2">
    <source>
        <dbReference type="Proteomes" id="UP000774326"/>
    </source>
</evidence>
<dbReference type="EMBL" id="JAEUBG010000861">
    <property type="protein sequence ID" value="KAH3687356.1"/>
    <property type="molecule type" value="Genomic_DNA"/>
</dbReference>
<protein>
    <submittedName>
        <fullName evidence="1">Uncharacterized protein</fullName>
    </submittedName>
</protein>
<gene>
    <name evidence="1" type="ORF">WICPIJ_001633</name>
</gene>
<accession>A0A9P8QB97</accession>
<dbReference type="Proteomes" id="UP000774326">
    <property type="component" value="Unassembled WGS sequence"/>
</dbReference>
<name>A0A9P8QB97_WICPI</name>
<reference evidence="1" key="1">
    <citation type="journal article" date="2021" name="Open Biol.">
        <title>Shared evolutionary footprints suggest mitochondrial oxidative damage underlies multiple complex I losses in fungi.</title>
        <authorList>
            <person name="Schikora-Tamarit M.A."/>
            <person name="Marcet-Houben M."/>
            <person name="Nosek J."/>
            <person name="Gabaldon T."/>
        </authorList>
    </citation>
    <scope>NUCLEOTIDE SEQUENCE</scope>
    <source>
        <strain evidence="1">CBS2887</strain>
    </source>
</reference>
<sequence length="66" mass="7381">MSHSGRQFPTSRSTTNRDLVSIDPELFRVFRDVLEHGKPVKEGNSVVVFRNQSVVDIDDGDTGFST</sequence>
<proteinExistence type="predicted"/>
<evidence type="ECO:0000313" key="1">
    <source>
        <dbReference type="EMBL" id="KAH3687356.1"/>
    </source>
</evidence>
<keyword evidence="2" id="KW-1185">Reference proteome</keyword>
<reference evidence="1" key="2">
    <citation type="submission" date="2021-01" db="EMBL/GenBank/DDBJ databases">
        <authorList>
            <person name="Schikora-Tamarit M.A."/>
        </authorList>
    </citation>
    <scope>NUCLEOTIDE SEQUENCE</scope>
    <source>
        <strain evidence="1">CBS2887</strain>
    </source>
</reference>
<comment type="caution">
    <text evidence="1">The sequence shown here is derived from an EMBL/GenBank/DDBJ whole genome shotgun (WGS) entry which is preliminary data.</text>
</comment>